<evidence type="ECO:0000256" key="13">
    <source>
        <dbReference type="ARBA" id="ARBA00023201"/>
    </source>
</evidence>
<dbReference type="GO" id="GO:0042910">
    <property type="term" value="F:xenobiotic transmembrane transporter activity"/>
    <property type="evidence" value="ECO:0007669"/>
    <property type="project" value="UniProtKB-UniRule"/>
</dbReference>
<evidence type="ECO:0000256" key="12">
    <source>
        <dbReference type="ARBA" id="ARBA00023136"/>
    </source>
</evidence>
<dbReference type="GO" id="GO:0006855">
    <property type="term" value="P:xenobiotic transmembrane transport"/>
    <property type="evidence" value="ECO:0007669"/>
    <property type="project" value="UniProtKB-UniRule"/>
</dbReference>
<evidence type="ECO:0000256" key="11">
    <source>
        <dbReference type="ARBA" id="ARBA00023065"/>
    </source>
</evidence>
<dbReference type="RefSeq" id="WP_280626035.1">
    <property type="nucleotide sequence ID" value="NZ_CP123504.1"/>
</dbReference>
<evidence type="ECO:0000256" key="9">
    <source>
        <dbReference type="ARBA" id="ARBA00022989"/>
    </source>
</evidence>
<feature type="transmembrane region" description="Helical" evidence="15">
    <location>
        <begin position="238"/>
        <end position="271"/>
    </location>
</feature>
<comment type="function">
    <text evidence="15">Multidrug efflux pump that functions probably as a Na(+)/drug antiporter.</text>
</comment>
<sequence length="457" mass="50157">MNKYFKEAQSLLALGIPIILAQFSQTAMGFVDTVMAGKVSETDMSAVAVGTSIWLPAILFGHGLLMALTPVVAQLNGSGRRQVIGNHIQQGLWLAFFLSLLVIGVIYNAHHIINNMPNIDHELANKAVRFLHAIMWGAPGYLFYQVLRSQCDGLSKTKPGMFIGFLGLFINIPINYIFIYGHFGAPALGGVGCGVATASVYWAMFFFMRWYIRHTPTQRDIRSNKQFALPDFSLLKRLFALGLPIGLAYFFEVTLFAIVALLVAPLGIIAVAGHQVALNFSSLMFMFPISLGMAATIRVGYNLGGASTKNAKTSAYASIMVGLTVACCTALVTVSLREQIALMYNRNPEVVLLASQLMLFAAIYQISDAIQVIGAGILRGYKDTRSIFFITFISYWLLGLPTGYLLGLTDFIVPHLGPKGFWIGFIIGLTASAIMILSRILWLQRQSDEFVLKHSTR</sequence>
<dbReference type="AlphaFoldDB" id="A0AA95GU46"/>
<gene>
    <name evidence="15" type="primary">mdtK</name>
    <name evidence="16" type="ORF">QE210_07460</name>
</gene>
<feature type="transmembrane region" description="Helical" evidence="15">
    <location>
        <begin position="387"/>
        <end position="408"/>
    </location>
</feature>
<keyword evidence="5 15" id="KW-0050">Antiport</keyword>
<evidence type="ECO:0000313" key="16">
    <source>
        <dbReference type="EMBL" id="WGM02894.1"/>
    </source>
</evidence>
<protein>
    <recommendedName>
        <fullName evidence="3 15">Multidrug resistance protein MdtK</fullName>
    </recommendedName>
    <alternativeName>
        <fullName evidence="14 15">Multidrug-efflux transporter</fullName>
    </alternativeName>
</protein>
<feature type="transmembrane region" description="Helical" evidence="15">
    <location>
        <begin position="420"/>
        <end position="442"/>
    </location>
</feature>
<dbReference type="CDD" id="cd13131">
    <property type="entry name" value="MATE_NorM_like"/>
    <property type="match status" value="1"/>
</dbReference>
<dbReference type="InterPro" id="IPR050222">
    <property type="entry name" value="MATE_MdtK"/>
</dbReference>
<organism evidence="16 17">
    <name type="scientific">Arsenophonus nasoniae</name>
    <name type="common">son-killer infecting Nasonia vitripennis</name>
    <dbReference type="NCBI Taxonomy" id="638"/>
    <lineage>
        <taxon>Bacteria</taxon>
        <taxon>Pseudomonadati</taxon>
        <taxon>Pseudomonadota</taxon>
        <taxon>Gammaproteobacteria</taxon>
        <taxon>Enterobacterales</taxon>
        <taxon>Morganellaceae</taxon>
        <taxon>Arsenophonus</taxon>
    </lineage>
</organism>
<evidence type="ECO:0000256" key="4">
    <source>
        <dbReference type="ARBA" id="ARBA00022448"/>
    </source>
</evidence>
<dbReference type="HAMAP" id="MF_00400">
    <property type="entry name" value="MdtK"/>
    <property type="match status" value="1"/>
</dbReference>
<feature type="transmembrane region" description="Helical" evidence="15">
    <location>
        <begin position="53"/>
        <end position="72"/>
    </location>
</feature>
<dbReference type="PANTHER" id="PTHR43298:SF2">
    <property type="entry name" value="FMN_FAD EXPORTER YEEO-RELATED"/>
    <property type="match status" value="1"/>
</dbReference>
<dbReference type="GO" id="GO:0006814">
    <property type="term" value="P:sodium ion transport"/>
    <property type="evidence" value="ECO:0007669"/>
    <property type="project" value="UniProtKB-UniRule"/>
</dbReference>
<evidence type="ECO:0000256" key="7">
    <source>
        <dbReference type="ARBA" id="ARBA00022519"/>
    </source>
</evidence>
<evidence type="ECO:0000256" key="14">
    <source>
        <dbReference type="ARBA" id="ARBA00031636"/>
    </source>
</evidence>
<dbReference type="GO" id="GO:0015297">
    <property type="term" value="F:antiporter activity"/>
    <property type="evidence" value="ECO:0007669"/>
    <property type="project" value="UniProtKB-UniRule"/>
</dbReference>
<comment type="caution">
    <text evidence="15">Lacks conserved residue(s) required for the propagation of feature annotation.</text>
</comment>
<dbReference type="Proteomes" id="UP001177595">
    <property type="component" value="Chromosome"/>
</dbReference>
<dbReference type="InterPro" id="IPR022913">
    <property type="entry name" value="Multidrug-R_MdtK"/>
</dbReference>
<evidence type="ECO:0000256" key="8">
    <source>
        <dbReference type="ARBA" id="ARBA00022692"/>
    </source>
</evidence>
<accession>A0AA95GU46</accession>
<keyword evidence="13 15" id="KW-0739">Sodium transport</keyword>
<evidence type="ECO:0000256" key="3">
    <source>
        <dbReference type="ARBA" id="ARBA00018471"/>
    </source>
</evidence>
<name>A0AA95GU46_9GAMM</name>
<dbReference type="PIRSF" id="PIRSF006603">
    <property type="entry name" value="DinF"/>
    <property type="match status" value="1"/>
</dbReference>
<feature type="transmembrane region" description="Helical" evidence="15">
    <location>
        <begin position="187"/>
        <end position="212"/>
    </location>
</feature>
<evidence type="ECO:0000256" key="2">
    <source>
        <dbReference type="ARBA" id="ARBA00010695"/>
    </source>
</evidence>
<evidence type="ECO:0000256" key="6">
    <source>
        <dbReference type="ARBA" id="ARBA00022475"/>
    </source>
</evidence>
<feature type="transmembrane region" description="Helical" evidence="15">
    <location>
        <begin position="92"/>
        <end position="110"/>
    </location>
</feature>
<keyword evidence="7" id="KW-0997">Cell inner membrane</keyword>
<feature type="transmembrane region" description="Helical" evidence="15">
    <location>
        <begin position="315"/>
        <end position="336"/>
    </location>
</feature>
<feature type="transmembrane region" description="Helical" evidence="15">
    <location>
        <begin position="159"/>
        <end position="181"/>
    </location>
</feature>
<evidence type="ECO:0000256" key="10">
    <source>
        <dbReference type="ARBA" id="ARBA00023053"/>
    </source>
</evidence>
<evidence type="ECO:0000256" key="5">
    <source>
        <dbReference type="ARBA" id="ARBA00022449"/>
    </source>
</evidence>
<proteinExistence type="inferred from homology"/>
<reference evidence="16" key="1">
    <citation type="submission" date="2023-04" db="EMBL/GenBank/DDBJ databases">
        <title>Genome dynamics across the evolutionary transition to endosymbiosis.</title>
        <authorList>
            <person name="Siozios S."/>
            <person name="Nadal-Jimenez P."/>
            <person name="Azagi T."/>
            <person name="Sprong H."/>
            <person name="Frost C.L."/>
            <person name="Parratt S.R."/>
            <person name="Taylor G."/>
            <person name="Brettell L."/>
            <person name="Lew K.C."/>
            <person name="Croft L."/>
            <person name="King K.C."/>
            <person name="Brockhurst M.A."/>
            <person name="Hypsa V."/>
            <person name="Novakova E."/>
            <person name="Darby A.C."/>
            <person name="Hurst G.D.D."/>
        </authorList>
    </citation>
    <scope>NUCLEOTIDE SEQUENCE</scope>
    <source>
        <strain evidence="16">APv</strain>
    </source>
</reference>
<comment type="subcellular location">
    <subcellularLocation>
        <location evidence="1">Cell inner membrane</location>
        <topology evidence="1">Multi-pass membrane protein</topology>
    </subcellularLocation>
    <subcellularLocation>
        <location evidence="15">Cell membrane</location>
        <topology evidence="15">Multi-pass membrane protein</topology>
    </subcellularLocation>
</comment>
<evidence type="ECO:0000256" key="1">
    <source>
        <dbReference type="ARBA" id="ARBA00004429"/>
    </source>
</evidence>
<evidence type="ECO:0000313" key="17">
    <source>
        <dbReference type="Proteomes" id="UP001177595"/>
    </source>
</evidence>
<keyword evidence="4 15" id="KW-0813">Transport</keyword>
<keyword evidence="11 15" id="KW-0406">Ion transport</keyword>
<feature type="transmembrane region" description="Helical" evidence="15">
    <location>
        <begin position="130"/>
        <end position="147"/>
    </location>
</feature>
<feature type="transmembrane region" description="Helical" evidence="15">
    <location>
        <begin position="283"/>
        <end position="303"/>
    </location>
</feature>
<dbReference type="GO" id="GO:0005886">
    <property type="term" value="C:plasma membrane"/>
    <property type="evidence" value="ECO:0007669"/>
    <property type="project" value="UniProtKB-SubCell"/>
</dbReference>
<keyword evidence="12 15" id="KW-0472">Membrane</keyword>
<feature type="transmembrane region" description="Helical" evidence="15">
    <location>
        <begin position="356"/>
        <end position="378"/>
    </location>
</feature>
<evidence type="ECO:0000256" key="15">
    <source>
        <dbReference type="HAMAP-Rule" id="MF_00400"/>
    </source>
</evidence>
<keyword evidence="8 15" id="KW-0812">Transmembrane</keyword>
<dbReference type="InterPro" id="IPR002528">
    <property type="entry name" value="MATE_fam"/>
</dbReference>
<comment type="similarity">
    <text evidence="2 15">Belongs to the multi antimicrobial extrusion (MATE) (TC 2.A.66.1) family. MdtK subfamily.</text>
</comment>
<keyword evidence="6 15" id="KW-1003">Cell membrane</keyword>
<dbReference type="EMBL" id="CP123504">
    <property type="protein sequence ID" value="WGM02894.1"/>
    <property type="molecule type" value="Genomic_DNA"/>
</dbReference>
<keyword evidence="10 15" id="KW-0915">Sodium</keyword>
<dbReference type="Pfam" id="PF01554">
    <property type="entry name" value="MatE"/>
    <property type="match status" value="2"/>
</dbReference>
<dbReference type="PANTHER" id="PTHR43298">
    <property type="entry name" value="MULTIDRUG RESISTANCE PROTEIN NORM-RELATED"/>
    <property type="match status" value="1"/>
</dbReference>
<dbReference type="NCBIfam" id="TIGR00797">
    <property type="entry name" value="matE"/>
    <property type="match status" value="1"/>
</dbReference>
<dbReference type="InterPro" id="IPR048279">
    <property type="entry name" value="MdtK-like"/>
</dbReference>
<keyword evidence="9 15" id="KW-1133">Transmembrane helix</keyword>